<dbReference type="AlphaFoldDB" id="A0A0J1BCF5"/>
<name>A0A0J1BCF5_RHOIS</name>
<evidence type="ECO:0000256" key="1">
    <source>
        <dbReference type="SAM" id="MobiDB-lite"/>
    </source>
</evidence>
<reference evidence="2" key="1">
    <citation type="submission" date="2015-05" db="EMBL/GenBank/DDBJ databases">
        <title>Permanent draft genome of Rhodopirellula islandicus K833.</title>
        <authorList>
            <person name="Kizina J."/>
            <person name="Richter M."/>
            <person name="Glockner F.O."/>
            <person name="Harder J."/>
        </authorList>
    </citation>
    <scope>NUCLEOTIDE SEQUENCE [LARGE SCALE GENOMIC DNA]</scope>
    <source>
        <strain evidence="2">K833</strain>
    </source>
</reference>
<dbReference type="Proteomes" id="UP000036367">
    <property type="component" value="Unassembled WGS sequence"/>
</dbReference>
<feature type="region of interest" description="Disordered" evidence="1">
    <location>
        <begin position="1"/>
        <end position="44"/>
    </location>
</feature>
<keyword evidence="3" id="KW-1185">Reference proteome</keyword>
<accession>A0A0J1BCF5</accession>
<evidence type="ECO:0000313" key="3">
    <source>
        <dbReference type="Proteomes" id="UP000036367"/>
    </source>
</evidence>
<organism evidence="2 3">
    <name type="scientific">Rhodopirellula islandica</name>
    <dbReference type="NCBI Taxonomy" id="595434"/>
    <lineage>
        <taxon>Bacteria</taxon>
        <taxon>Pseudomonadati</taxon>
        <taxon>Planctomycetota</taxon>
        <taxon>Planctomycetia</taxon>
        <taxon>Pirellulales</taxon>
        <taxon>Pirellulaceae</taxon>
        <taxon>Rhodopirellula</taxon>
    </lineage>
</organism>
<dbReference type="PATRIC" id="fig|595434.4.peg.3586"/>
<feature type="compositionally biased region" description="Basic and acidic residues" evidence="1">
    <location>
        <begin position="13"/>
        <end position="24"/>
    </location>
</feature>
<sequence length="44" mass="5352">MHWSVRITFQPQKRKETTNREHAWKKIQQPIAQRPVRLEGDKPT</sequence>
<gene>
    <name evidence="2" type="ORF">RISK_003777</name>
</gene>
<dbReference type="EMBL" id="LECT01000029">
    <property type="protein sequence ID" value="KLU04191.1"/>
    <property type="molecule type" value="Genomic_DNA"/>
</dbReference>
<protein>
    <submittedName>
        <fullName evidence="2">Uncharacterized protein</fullName>
    </submittedName>
</protein>
<proteinExistence type="predicted"/>
<dbReference type="STRING" id="595434.RISK_003777"/>
<comment type="caution">
    <text evidence="2">The sequence shown here is derived from an EMBL/GenBank/DDBJ whole genome shotgun (WGS) entry which is preliminary data.</text>
</comment>
<evidence type="ECO:0000313" key="2">
    <source>
        <dbReference type="EMBL" id="KLU04191.1"/>
    </source>
</evidence>